<reference evidence="2" key="1">
    <citation type="submission" date="2016-10" db="EMBL/GenBank/DDBJ databases">
        <authorList>
            <person name="Varghese N."/>
            <person name="Submissions S."/>
        </authorList>
    </citation>
    <scope>NUCLEOTIDE SEQUENCE [LARGE SCALE GENOMIC DNA]</scope>
    <source>
        <strain evidence="2">CGMCC 1.7738</strain>
    </source>
</reference>
<name>A0A1I4JHA9_9EURY</name>
<dbReference type="RefSeq" id="WP_177197743.1">
    <property type="nucleotide sequence ID" value="NZ_FOTC01000011.1"/>
</dbReference>
<protein>
    <submittedName>
        <fullName evidence="1">Uncharacterized protein</fullName>
    </submittedName>
</protein>
<dbReference type="AlphaFoldDB" id="A0A1I4JHA9"/>
<dbReference type="Proteomes" id="UP000199607">
    <property type="component" value="Unassembled WGS sequence"/>
</dbReference>
<accession>A0A1I4JHA9</accession>
<dbReference type="EMBL" id="FOTC01000011">
    <property type="protein sequence ID" value="SFL65950.1"/>
    <property type="molecule type" value="Genomic_DNA"/>
</dbReference>
<evidence type="ECO:0000313" key="1">
    <source>
        <dbReference type="EMBL" id="SFL65950.1"/>
    </source>
</evidence>
<sequence>MDSASPTADRIVGSEHVSTHGGLTLAEKFFAISTARWTSGRLDGRATDGAGHV</sequence>
<evidence type="ECO:0000313" key="2">
    <source>
        <dbReference type="Proteomes" id="UP000199607"/>
    </source>
</evidence>
<proteinExistence type="predicted"/>
<organism evidence="1 2">
    <name type="scientific">Halogranum rubrum</name>
    <dbReference type="NCBI Taxonomy" id="553466"/>
    <lineage>
        <taxon>Archaea</taxon>
        <taxon>Methanobacteriati</taxon>
        <taxon>Methanobacteriota</taxon>
        <taxon>Stenosarchaea group</taxon>
        <taxon>Halobacteria</taxon>
        <taxon>Halobacteriales</taxon>
        <taxon>Haloferacaceae</taxon>
    </lineage>
</organism>
<gene>
    <name evidence="1" type="ORF">SAMN04487950_4521</name>
</gene>
<dbReference type="STRING" id="553466.SAMN04487950_4521"/>
<keyword evidence="2" id="KW-1185">Reference proteome</keyword>